<proteinExistence type="predicted"/>
<keyword evidence="3" id="KW-1185">Reference proteome</keyword>
<dbReference type="EMBL" id="BAABEP010000028">
    <property type="protein sequence ID" value="GAA3738695.1"/>
    <property type="molecule type" value="Genomic_DNA"/>
</dbReference>
<reference evidence="3" key="1">
    <citation type="journal article" date="2019" name="Int. J. Syst. Evol. Microbiol.">
        <title>The Global Catalogue of Microorganisms (GCM) 10K type strain sequencing project: providing services to taxonomists for standard genome sequencing and annotation.</title>
        <authorList>
            <consortium name="The Broad Institute Genomics Platform"/>
            <consortium name="The Broad Institute Genome Sequencing Center for Infectious Disease"/>
            <person name="Wu L."/>
            <person name="Ma J."/>
        </authorList>
    </citation>
    <scope>NUCLEOTIDE SEQUENCE [LARGE SCALE GENOMIC DNA]</scope>
    <source>
        <strain evidence="3">JCM 30846</strain>
    </source>
</reference>
<feature type="region of interest" description="Disordered" evidence="1">
    <location>
        <begin position="23"/>
        <end position="54"/>
    </location>
</feature>
<dbReference type="Gene3D" id="2.60.40.1890">
    <property type="entry name" value="PCu(A)C copper chaperone"/>
    <property type="match status" value="1"/>
</dbReference>
<sequence length="108" mass="11035">MAHLDAAGDGSLTMTVRNSGSVTDHLDMVGVPGGARGTLGGGRDPKADGAMDPAGILIQSDGATTFGAKGGPTVTLHHVKDVTGRRTLPLILQFGVTGLVRFEARVER</sequence>
<comment type="caution">
    <text evidence="2">The sequence shown here is derived from an EMBL/GenBank/DDBJ whole genome shotgun (WGS) entry which is preliminary data.</text>
</comment>
<organism evidence="2 3">
    <name type="scientific">Streptomyces tremellae</name>
    <dbReference type="NCBI Taxonomy" id="1124239"/>
    <lineage>
        <taxon>Bacteria</taxon>
        <taxon>Bacillati</taxon>
        <taxon>Actinomycetota</taxon>
        <taxon>Actinomycetes</taxon>
        <taxon>Kitasatosporales</taxon>
        <taxon>Streptomycetaceae</taxon>
        <taxon>Streptomyces</taxon>
    </lineage>
</organism>
<evidence type="ECO:0000313" key="2">
    <source>
        <dbReference type="EMBL" id="GAA3738695.1"/>
    </source>
</evidence>
<name>A0ABP7FG94_9ACTN</name>
<evidence type="ECO:0000313" key="3">
    <source>
        <dbReference type="Proteomes" id="UP001499884"/>
    </source>
</evidence>
<protein>
    <submittedName>
        <fullName evidence="2">Uncharacterized protein</fullName>
    </submittedName>
</protein>
<dbReference type="Proteomes" id="UP001499884">
    <property type="component" value="Unassembled WGS sequence"/>
</dbReference>
<accession>A0ABP7FG94</accession>
<evidence type="ECO:0000256" key="1">
    <source>
        <dbReference type="SAM" id="MobiDB-lite"/>
    </source>
</evidence>
<gene>
    <name evidence="2" type="ORF">GCM10023082_39870</name>
</gene>
<dbReference type="InterPro" id="IPR036182">
    <property type="entry name" value="PCuAC_sf"/>
</dbReference>
<feature type="compositionally biased region" description="Gly residues" evidence="1">
    <location>
        <begin position="31"/>
        <end position="42"/>
    </location>
</feature>